<comment type="catalytic activity">
    <reaction evidence="7">
        <text>D-glucose 6-phosphate + NADP(+) = 6-phospho-D-glucono-1,5-lactone + NADPH + H(+)</text>
        <dbReference type="Rhea" id="RHEA:15841"/>
        <dbReference type="ChEBI" id="CHEBI:15378"/>
        <dbReference type="ChEBI" id="CHEBI:57783"/>
        <dbReference type="ChEBI" id="CHEBI:57955"/>
        <dbReference type="ChEBI" id="CHEBI:58349"/>
        <dbReference type="ChEBI" id="CHEBI:61548"/>
        <dbReference type="EC" id="1.1.1.49"/>
    </reaction>
</comment>
<dbReference type="AlphaFoldDB" id="A0A1Z4JBC8"/>
<dbReference type="Gene3D" id="3.30.360.10">
    <property type="entry name" value="Dihydrodipicolinate Reductase, domain 2"/>
    <property type="match status" value="1"/>
</dbReference>
<dbReference type="GO" id="GO:0009051">
    <property type="term" value="P:pentose-phosphate shunt, oxidative branch"/>
    <property type="evidence" value="ECO:0007669"/>
    <property type="project" value="TreeGrafter"/>
</dbReference>
<dbReference type="HAMAP" id="MF_00966">
    <property type="entry name" value="G6PD"/>
    <property type="match status" value="1"/>
</dbReference>
<dbReference type="GO" id="GO:0006006">
    <property type="term" value="P:glucose metabolic process"/>
    <property type="evidence" value="ECO:0007669"/>
    <property type="project" value="UniProtKB-KW"/>
</dbReference>
<dbReference type="Gene3D" id="3.40.50.720">
    <property type="entry name" value="NAD(P)-binding Rossmann-like Domain"/>
    <property type="match status" value="1"/>
</dbReference>
<feature type="binding site" evidence="7">
    <location>
        <position position="157"/>
    </location>
    <ligand>
        <name>NADP(+)</name>
        <dbReference type="ChEBI" id="CHEBI:58349"/>
    </ligand>
</feature>
<dbReference type="Proteomes" id="UP000217895">
    <property type="component" value="Chromosome"/>
</dbReference>
<dbReference type="Pfam" id="PF00479">
    <property type="entry name" value="G6PD_N"/>
    <property type="match status" value="1"/>
</dbReference>
<feature type="binding site" evidence="7">
    <location>
        <begin position="92"/>
        <end position="93"/>
    </location>
    <ligand>
        <name>NADP(+)</name>
        <dbReference type="ChEBI" id="CHEBI:58349"/>
    </ligand>
</feature>
<dbReference type="PRINTS" id="PR00079">
    <property type="entry name" value="G6PDHDRGNASE"/>
</dbReference>
<dbReference type="Pfam" id="PF02781">
    <property type="entry name" value="G6PD_C"/>
    <property type="match status" value="1"/>
</dbReference>
<feature type="binding site" evidence="7">
    <location>
        <position position="349"/>
    </location>
    <ligand>
        <name>substrate</name>
    </ligand>
</feature>
<feature type="binding site" evidence="7">
    <location>
        <position position="51"/>
    </location>
    <ligand>
        <name>NADP(+)</name>
        <dbReference type="ChEBI" id="CHEBI:58349"/>
    </ligand>
</feature>
<feature type="active site" description="Proton acceptor" evidence="7">
    <location>
        <position position="249"/>
    </location>
</feature>
<comment type="pathway">
    <text evidence="1 7">Carbohydrate degradation; pentose phosphate pathway; D-ribulose 5-phosphate from D-glucose 6-phosphate (oxidative stage): step 1/3.</text>
</comment>
<evidence type="ECO:0000256" key="2">
    <source>
        <dbReference type="ARBA" id="ARBA00009975"/>
    </source>
</evidence>
<evidence type="ECO:0000313" key="10">
    <source>
        <dbReference type="EMBL" id="BAY54010.1"/>
    </source>
</evidence>
<dbReference type="InterPro" id="IPR022674">
    <property type="entry name" value="G6P_DH_NAD-bd"/>
</dbReference>
<dbReference type="PANTHER" id="PTHR23429:SF0">
    <property type="entry name" value="GLUCOSE-6-PHOSPHATE 1-DEHYDROGENASE"/>
    <property type="match status" value="1"/>
</dbReference>
<reference evidence="10 11" key="1">
    <citation type="submission" date="2017-06" db="EMBL/GenBank/DDBJ databases">
        <title>Genome sequencing of cyanobaciteial culture collection at National Institute for Environmental Studies (NIES).</title>
        <authorList>
            <person name="Hirose Y."/>
            <person name="Shimura Y."/>
            <person name="Fujisawa T."/>
            <person name="Nakamura Y."/>
            <person name="Kawachi M."/>
        </authorList>
    </citation>
    <scope>NUCLEOTIDE SEQUENCE [LARGE SCALE GENOMIC DNA]</scope>
    <source>
        <strain evidence="10 11">NIES-2135</strain>
    </source>
</reference>
<feature type="binding site" evidence="7">
    <location>
        <position position="187"/>
    </location>
    <ligand>
        <name>substrate</name>
    </ligand>
</feature>
<proteinExistence type="inferred from homology"/>
<keyword evidence="5 7" id="KW-0560">Oxidoreductase</keyword>
<evidence type="ECO:0000259" key="9">
    <source>
        <dbReference type="Pfam" id="PF02781"/>
    </source>
</evidence>
<feature type="domain" description="Glucose-6-phosphate dehydrogenase C-terminal" evidence="9">
    <location>
        <begin position="198"/>
        <end position="497"/>
    </location>
</feature>
<name>A0A1Z4JBC8_LEPBY</name>
<sequence length="501" mass="57173">MTKSPPSIPPCTIVIFGAAGDLTKRKLIPALGNLAKGHLLPDNFAIVGVARASMNHEEFRQAMNSAMQELAPYLEAEQRDWLCKRLYYLSGEFKQAETYDRLQQLLDQIDHTHHTQGNYLYYLATAPEFFCEIIWQLHSLGLVDETAGQWRRAILEKPFGHDLISARVLNQTLSKALKEHQIYRIDHYLGKETVQNILVFRFGNGLFDPLWNHRYIDHVQITVAEQVGVENRGGYYDVTGALRDMVQNHLFQLLAMIAMEPPISFEADAVRDEKTKLLRSIRPLQPEEVLTHTVRGQYKAGTVQDKPLTAYQDDPKVASDSVTETFVALKLFIDNWRWTGVPFYLRTGKAMSDRVSEIVIQFKQVPQVFFRQTSMEQPTPNLIRLRIQPNEGIHVQFGAKVPGPVMKTGAVEMDFCYAKHFGTSPSTGYETLLYDCMVGDATLFQRADTVEISWDVITPVLDVWQSLPPRNFPNYTAGSWGPQESDALLQQDQRHWWEVGT</sequence>
<feature type="binding site" evidence="7">
    <location>
        <position position="225"/>
    </location>
    <ligand>
        <name>substrate</name>
    </ligand>
</feature>
<evidence type="ECO:0000259" key="8">
    <source>
        <dbReference type="Pfam" id="PF00479"/>
    </source>
</evidence>
<dbReference type="GO" id="GO:0050661">
    <property type="term" value="F:NADP binding"/>
    <property type="evidence" value="ECO:0007669"/>
    <property type="project" value="UniProtKB-UniRule"/>
</dbReference>
<evidence type="ECO:0000256" key="6">
    <source>
        <dbReference type="ARBA" id="ARBA00023277"/>
    </source>
</evidence>
<comment type="similarity">
    <text evidence="2 7">Belongs to the glucose-6-phosphate dehydrogenase family.</text>
</comment>
<dbReference type="PANTHER" id="PTHR23429">
    <property type="entry name" value="GLUCOSE-6-PHOSPHATE 1-DEHYDROGENASE G6PD"/>
    <property type="match status" value="1"/>
</dbReference>
<feature type="binding site" evidence="7">
    <location>
        <position position="244"/>
    </location>
    <ligand>
        <name>substrate</name>
    </ligand>
</feature>
<dbReference type="SUPFAM" id="SSF55347">
    <property type="entry name" value="Glyceraldehyde-3-phosphate dehydrogenase-like, C-terminal domain"/>
    <property type="match status" value="1"/>
</dbReference>
<evidence type="ECO:0000256" key="3">
    <source>
        <dbReference type="ARBA" id="ARBA00022526"/>
    </source>
</evidence>
<keyword evidence="6 7" id="KW-0119">Carbohydrate metabolism</keyword>
<dbReference type="EMBL" id="AP018203">
    <property type="protein sequence ID" value="BAY54010.1"/>
    <property type="molecule type" value="Genomic_DNA"/>
</dbReference>
<dbReference type="PIRSF" id="PIRSF000110">
    <property type="entry name" value="G6PD"/>
    <property type="match status" value="1"/>
</dbReference>
<dbReference type="NCBIfam" id="NF009492">
    <property type="entry name" value="PRK12853.1-3"/>
    <property type="match status" value="1"/>
</dbReference>
<keyword evidence="4 7" id="KW-0521">NADP</keyword>
<dbReference type="NCBIfam" id="TIGR00871">
    <property type="entry name" value="zwf"/>
    <property type="match status" value="1"/>
</dbReference>
<evidence type="ECO:0000256" key="5">
    <source>
        <dbReference type="ARBA" id="ARBA00023002"/>
    </source>
</evidence>
<dbReference type="InterPro" id="IPR019796">
    <property type="entry name" value="G6P_DH_AS"/>
</dbReference>
<dbReference type="InterPro" id="IPR036291">
    <property type="entry name" value="NAD(P)-bd_dom_sf"/>
</dbReference>
<dbReference type="PROSITE" id="PS00069">
    <property type="entry name" value="G6P_DEHYDROGENASE"/>
    <property type="match status" value="1"/>
</dbReference>
<dbReference type="GO" id="GO:0005829">
    <property type="term" value="C:cytosol"/>
    <property type="evidence" value="ECO:0007669"/>
    <property type="project" value="TreeGrafter"/>
</dbReference>
<dbReference type="InterPro" id="IPR022675">
    <property type="entry name" value="G6P_DH_C"/>
</dbReference>
<protein>
    <recommendedName>
        <fullName evidence="7">Glucose-6-phosphate 1-dehydrogenase</fullName>
        <shortName evidence="7">G6PD</shortName>
        <ecNumber evidence="7">1.1.1.49</ecNumber>
    </recommendedName>
</protein>
<organism evidence="10 11">
    <name type="scientific">Leptolyngbya boryana NIES-2135</name>
    <dbReference type="NCBI Taxonomy" id="1973484"/>
    <lineage>
        <taxon>Bacteria</taxon>
        <taxon>Bacillati</taxon>
        <taxon>Cyanobacteriota</taxon>
        <taxon>Cyanophyceae</taxon>
        <taxon>Leptolyngbyales</taxon>
        <taxon>Leptolyngbyaceae</taxon>
        <taxon>Leptolyngbya group</taxon>
        <taxon>Leptolyngbya</taxon>
    </lineage>
</organism>
<dbReference type="UniPathway" id="UPA00115">
    <property type="reaction ID" value="UER00408"/>
</dbReference>
<dbReference type="SUPFAM" id="SSF51735">
    <property type="entry name" value="NAD(P)-binding Rossmann-fold domains"/>
    <property type="match status" value="1"/>
</dbReference>
<keyword evidence="3 7" id="KW-0313">Glucose metabolism</keyword>
<keyword evidence="11" id="KW-1185">Reference proteome</keyword>
<gene>
    <name evidence="7" type="primary">zwf</name>
    <name evidence="10" type="ORF">NIES2135_08230</name>
</gene>
<evidence type="ECO:0000256" key="4">
    <source>
        <dbReference type="ARBA" id="ARBA00022857"/>
    </source>
</evidence>
<evidence type="ECO:0000313" key="11">
    <source>
        <dbReference type="Proteomes" id="UP000217895"/>
    </source>
</evidence>
<feature type="domain" description="Glucose-6-phosphate dehydrogenase NAD-binding" evidence="8">
    <location>
        <begin position="14"/>
        <end position="196"/>
    </location>
</feature>
<feature type="binding site" evidence="7">
    <location>
        <position position="191"/>
    </location>
    <ligand>
        <name>substrate</name>
    </ligand>
</feature>
<comment type="function">
    <text evidence="7">Catalyzes the oxidation of glucose 6-phosphate to 6-phosphogluconolactone.</text>
</comment>
<dbReference type="GO" id="GO:0004345">
    <property type="term" value="F:glucose-6-phosphate dehydrogenase activity"/>
    <property type="evidence" value="ECO:0007669"/>
    <property type="project" value="UniProtKB-UniRule"/>
</dbReference>
<evidence type="ECO:0000256" key="1">
    <source>
        <dbReference type="ARBA" id="ARBA00004937"/>
    </source>
</evidence>
<comment type="caution">
    <text evidence="7">Lacks conserved residue(s) required for the propagation of feature annotation.</text>
</comment>
<dbReference type="EC" id="1.1.1.49" evidence="7"/>
<dbReference type="InterPro" id="IPR001282">
    <property type="entry name" value="G6P_DH"/>
</dbReference>
<accession>A0A1Z4JBC8</accession>
<evidence type="ECO:0000256" key="7">
    <source>
        <dbReference type="HAMAP-Rule" id="MF_00966"/>
    </source>
</evidence>